<evidence type="ECO:0000313" key="3">
    <source>
        <dbReference type="Proteomes" id="UP001329430"/>
    </source>
</evidence>
<feature type="compositionally biased region" description="Polar residues" evidence="1">
    <location>
        <begin position="61"/>
        <end position="73"/>
    </location>
</feature>
<dbReference type="GO" id="GO:0042254">
    <property type="term" value="P:ribosome biogenesis"/>
    <property type="evidence" value="ECO:0007669"/>
    <property type="project" value="InterPro"/>
</dbReference>
<comment type="caution">
    <text evidence="2">The sequence shown here is derived from an EMBL/GenBank/DDBJ whole genome shotgun (WGS) entry which is preliminary data.</text>
</comment>
<organism evidence="2 3">
    <name type="scientific">Pyrocoelia pectoralis</name>
    <dbReference type="NCBI Taxonomy" id="417401"/>
    <lineage>
        <taxon>Eukaryota</taxon>
        <taxon>Metazoa</taxon>
        <taxon>Ecdysozoa</taxon>
        <taxon>Arthropoda</taxon>
        <taxon>Hexapoda</taxon>
        <taxon>Insecta</taxon>
        <taxon>Pterygota</taxon>
        <taxon>Neoptera</taxon>
        <taxon>Endopterygota</taxon>
        <taxon>Coleoptera</taxon>
        <taxon>Polyphaga</taxon>
        <taxon>Elateriformia</taxon>
        <taxon>Elateroidea</taxon>
        <taxon>Lampyridae</taxon>
        <taxon>Lampyrinae</taxon>
        <taxon>Pyrocoelia</taxon>
    </lineage>
</organism>
<reference evidence="2 3" key="1">
    <citation type="journal article" date="2024" name="Insects">
        <title>An Improved Chromosome-Level Genome Assembly of the Firefly Pyrocoelia pectoralis.</title>
        <authorList>
            <person name="Fu X."/>
            <person name="Meyer-Rochow V.B."/>
            <person name="Ballantyne L."/>
            <person name="Zhu X."/>
        </authorList>
    </citation>
    <scope>NUCLEOTIDE SEQUENCE [LARGE SCALE GENOMIC DNA]</scope>
    <source>
        <strain evidence="2">XCY_ONT2</strain>
    </source>
</reference>
<protein>
    <submittedName>
        <fullName evidence="2">Uncharacterized protein</fullName>
    </submittedName>
</protein>
<dbReference type="EMBL" id="JAVRBK010000001">
    <property type="protein sequence ID" value="KAK5650828.1"/>
    <property type="molecule type" value="Genomic_DNA"/>
</dbReference>
<name>A0AAN7ZXT3_9COLE</name>
<accession>A0AAN7ZXT3</accession>
<dbReference type="AlphaFoldDB" id="A0AAN7ZXT3"/>
<sequence length="106" mass="12076">MGKNKTKQIKNVIKVVGSKQTKPKNKAKPVSGHIKRINFQNKSKVLEIDKQLLELHDRLQKGSTKTDTSQPSQKPKVDISKNVEDFINLQKASEETITELEDMQLH</sequence>
<keyword evidence="3" id="KW-1185">Reference proteome</keyword>
<dbReference type="InterPro" id="IPR031389">
    <property type="entry name" value="RBIS"/>
</dbReference>
<feature type="region of interest" description="Disordered" evidence="1">
    <location>
        <begin position="59"/>
        <end position="80"/>
    </location>
</feature>
<dbReference type="Pfam" id="PF15679">
    <property type="entry name" value="DUF4665"/>
    <property type="match status" value="1"/>
</dbReference>
<proteinExistence type="predicted"/>
<evidence type="ECO:0000256" key="1">
    <source>
        <dbReference type="SAM" id="MobiDB-lite"/>
    </source>
</evidence>
<gene>
    <name evidence="2" type="ORF">RI129_001857</name>
</gene>
<evidence type="ECO:0000313" key="2">
    <source>
        <dbReference type="EMBL" id="KAK5650828.1"/>
    </source>
</evidence>
<dbReference type="Proteomes" id="UP001329430">
    <property type="component" value="Chromosome 1"/>
</dbReference>